<reference evidence="15" key="1">
    <citation type="submission" date="2016-10" db="EMBL/GenBank/DDBJ databases">
        <authorList>
            <person name="Varghese N."/>
            <person name="Submissions S."/>
        </authorList>
    </citation>
    <scope>NUCLEOTIDE SEQUENCE [LARGE SCALE GENOMIC DNA]</scope>
    <source>
        <strain evidence="15">DSM 23664</strain>
    </source>
</reference>
<keyword evidence="1 11" id="KW-0963">Cytoplasm</keyword>
<dbReference type="OrthoDB" id="9791329at2"/>
<dbReference type="Pfam" id="PF13331">
    <property type="entry name" value="DUF4093"/>
    <property type="match status" value="1"/>
</dbReference>
<dbReference type="InterPro" id="IPR034141">
    <property type="entry name" value="TOPRIM_RNase_M5-like"/>
</dbReference>
<dbReference type="GO" id="GO:0043822">
    <property type="term" value="F:ribonuclease M5 activity"/>
    <property type="evidence" value="ECO:0007669"/>
    <property type="project" value="UniProtKB-UniRule"/>
</dbReference>
<dbReference type="SMART" id="SM00493">
    <property type="entry name" value="TOPRIM"/>
    <property type="match status" value="1"/>
</dbReference>
<dbReference type="NCBIfam" id="TIGR00334">
    <property type="entry name" value="5S_RNA_mat_M5"/>
    <property type="match status" value="1"/>
</dbReference>
<proteinExistence type="inferred from homology"/>
<dbReference type="GO" id="GO:0006364">
    <property type="term" value="P:rRNA processing"/>
    <property type="evidence" value="ECO:0007669"/>
    <property type="project" value="UniProtKB-UniRule"/>
</dbReference>
<evidence type="ECO:0000256" key="11">
    <source>
        <dbReference type="HAMAP-Rule" id="MF_01469"/>
    </source>
</evidence>
<evidence type="ECO:0000256" key="9">
    <source>
        <dbReference type="ARBA" id="ARBA00022842"/>
    </source>
</evidence>
<dbReference type="GO" id="GO:0005737">
    <property type="term" value="C:cytoplasm"/>
    <property type="evidence" value="ECO:0007669"/>
    <property type="project" value="UniProtKB-SubCell"/>
</dbReference>
<dbReference type="Gene3D" id="3.40.1360.10">
    <property type="match status" value="1"/>
</dbReference>
<evidence type="ECO:0000256" key="7">
    <source>
        <dbReference type="ARBA" id="ARBA00022759"/>
    </source>
</evidence>
<protein>
    <recommendedName>
        <fullName evidence="11 12">Ribonuclease M5</fullName>
        <ecNumber evidence="11 12">3.1.26.8</ecNumber>
    </recommendedName>
    <alternativeName>
        <fullName evidence="11">RNase M5</fullName>
    </alternativeName>
    <alternativeName>
        <fullName evidence="11">Ribosomal RNA terminal maturase M5</fullName>
    </alternativeName>
</protein>
<keyword evidence="6 11" id="KW-0699">rRNA-binding</keyword>
<dbReference type="InterPro" id="IPR006171">
    <property type="entry name" value="TOPRIM_dom"/>
</dbReference>
<dbReference type="GO" id="GO:0019843">
    <property type="term" value="F:rRNA binding"/>
    <property type="evidence" value="ECO:0007669"/>
    <property type="project" value="UniProtKB-KW"/>
</dbReference>
<evidence type="ECO:0000313" key="14">
    <source>
        <dbReference type="EMBL" id="SFB96675.1"/>
    </source>
</evidence>
<keyword evidence="9" id="KW-0460">Magnesium</keyword>
<dbReference type="GO" id="GO:0046872">
    <property type="term" value="F:metal ion binding"/>
    <property type="evidence" value="ECO:0007669"/>
    <property type="project" value="UniProtKB-KW"/>
</dbReference>
<evidence type="ECO:0000256" key="3">
    <source>
        <dbReference type="ARBA" id="ARBA00022552"/>
    </source>
</evidence>
<dbReference type="RefSeq" id="WP_091528291.1">
    <property type="nucleotide sequence ID" value="NZ_FOLT01000002.1"/>
</dbReference>
<evidence type="ECO:0000313" key="15">
    <source>
        <dbReference type="Proteomes" id="UP000199612"/>
    </source>
</evidence>
<evidence type="ECO:0000256" key="10">
    <source>
        <dbReference type="ARBA" id="ARBA00022884"/>
    </source>
</evidence>
<evidence type="ECO:0000256" key="4">
    <source>
        <dbReference type="ARBA" id="ARBA00022722"/>
    </source>
</evidence>
<dbReference type="HAMAP" id="MF_01469">
    <property type="entry name" value="RNase_M5"/>
    <property type="match status" value="1"/>
</dbReference>
<dbReference type="PROSITE" id="PS50880">
    <property type="entry name" value="TOPRIM"/>
    <property type="match status" value="1"/>
</dbReference>
<gene>
    <name evidence="11" type="primary">rnmV</name>
    <name evidence="14" type="ORF">SAMN04488102_10235</name>
</gene>
<comment type="subcellular location">
    <subcellularLocation>
        <location evidence="11">Cytoplasm</location>
    </subcellularLocation>
</comment>
<comment type="catalytic activity">
    <reaction evidence="11">
        <text>Endonucleolytic cleavage of RNA, removing 21 and 42 nucleotides, respectively, from the 5'- and 3'-termini of a 5S-rRNA precursor.</text>
        <dbReference type="EC" id="3.1.26.8"/>
    </reaction>
</comment>
<dbReference type="Proteomes" id="UP000199612">
    <property type="component" value="Unassembled WGS sequence"/>
</dbReference>
<keyword evidence="3 11" id="KW-0698">rRNA processing</keyword>
<keyword evidence="10 11" id="KW-0694">RNA-binding</keyword>
<evidence type="ECO:0000256" key="2">
    <source>
        <dbReference type="ARBA" id="ARBA00022517"/>
    </source>
</evidence>
<keyword evidence="5" id="KW-0479">Metal-binding</keyword>
<evidence type="ECO:0000256" key="6">
    <source>
        <dbReference type="ARBA" id="ARBA00022730"/>
    </source>
</evidence>
<keyword evidence="7 11" id="KW-0255">Endonuclease</keyword>
<dbReference type="InterPro" id="IPR025156">
    <property type="entry name" value="RNase_M5_C"/>
</dbReference>
<dbReference type="InterPro" id="IPR004466">
    <property type="entry name" value="RNase_M5"/>
</dbReference>
<dbReference type="Pfam" id="PF01751">
    <property type="entry name" value="Toprim"/>
    <property type="match status" value="1"/>
</dbReference>
<evidence type="ECO:0000256" key="8">
    <source>
        <dbReference type="ARBA" id="ARBA00022801"/>
    </source>
</evidence>
<keyword evidence="15" id="KW-1185">Reference proteome</keyword>
<dbReference type="CDD" id="cd01027">
    <property type="entry name" value="TOPRIM_RNase_M5_like"/>
    <property type="match status" value="1"/>
</dbReference>
<evidence type="ECO:0000259" key="13">
    <source>
        <dbReference type="PROSITE" id="PS50880"/>
    </source>
</evidence>
<dbReference type="FunFam" id="3.40.1360.10:FF:000006">
    <property type="entry name" value="Ribonuclease M5"/>
    <property type="match status" value="1"/>
</dbReference>
<sequence length="191" mass="21190">MEKIKEIIVVEGKDDTKRLALAVDADTIETRGSAISQEILEQIALAQETRGVIVFTDPDGPGEKIRKIISMHVPGVKHAFITRDQGRHRKSAKASLGIEHASVEDIREALDQVVEERIDAEETVSQSFLIKEGLIGSDKARELREALGEELRIGYTNGKQLKKRLTMFGFSEGDVEQALAKIRKEQADNDA</sequence>
<dbReference type="SUPFAM" id="SSF110455">
    <property type="entry name" value="Toprim domain"/>
    <property type="match status" value="1"/>
</dbReference>
<accession>A0A1I1FBC2</accession>
<dbReference type="EC" id="3.1.26.8" evidence="11 12"/>
<dbReference type="AlphaFoldDB" id="A0A1I1FBC2"/>
<comment type="function">
    <text evidence="11">Required for correct processing of both the 5' and 3' ends of 5S rRNA precursor. Cleaves both sides of a double-stranded region yielding mature 5S rRNA in one step.</text>
</comment>
<evidence type="ECO:0000256" key="1">
    <source>
        <dbReference type="ARBA" id="ARBA00022490"/>
    </source>
</evidence>
<dbReference type="PANTHER" id="PTHR39156:SF1">
    <property type="entry name" value="RIBONUCLEASE M5"/>
    <property type="match status" value="1"/>
</dbReference>
<dbReference type="STRING" id="753702.SAMN04488102_10235"/>
<keyword evidence="4 11" id="KW-0540">Nuclease</keyword>
<dbReference type="EMBL" id="FOLT01000002">
    <property type="protein sequence ID" value="SFB96675.1"/>
    <property type="molecule type" value="Genomic_DNA"/>
</dbReference>
<dbReference type="PANTHER" id="PTHR39156">
    <property type="entry name" value="RIBONUCLEASE M5"/>
    <property type="match status" value="1"/>
</dbReference>
<name>A0A1I1FBC2_9LACT</name>
<feature type="domain" description="Toprim" evidence="13">
    <location>
        <begin position="5"/>
        <end position="91"/>
    </location>
</feature>
<comment type="similarity">
    <text evidence="11">Belongs to the ribonuclease M5 family.</text>
</comment>
<keyword evidence="2 11" id="KW-0690">Ribosome biogenesis</keyword>
<evidence type="ECO:0000256" key="5">
    <source>
        <dbReference type="ARBA" id="ARBA00022723"/>
    </source>
</evidence>
<evidence type="ECO:0000256" key="12">
    <source>
        <dbReference type="NCBIfam" id="TIGR00334"/>
    </source>
</evidence>
<keyword evidence="8 11" id="KW-0378">Hydrolase</keyword>
<organism evidence="14 15">
    <name type="scientific">Alkalibacterium subtropicum</name>
    <dbReference type="NCBI Taxonomy" id="753702"/>
    <lineage>
        <taxon>Bacteria</taxon>
        <taxon>Bacillati</taxon>
        <taxon>Bacillota</taxon>
        <taxon>Bacilli</taxon>
        <taxon>Lactobacillales</taxon>
        <taxon>Carnobacteriaceae</taxon>
        <taxon>Alkalibacterium</taxon>
    </lineage>
</organism>